<gene>
    <name evidence="8" type="ORF">GPUH_LOCUS11377</name>
</gene>
<dbReference type="Pfam" id="PF00254">
    <property type="entry name" value="FKBP_C"/>
    <property type="match status" value="1"/>
</dbReference>
<evidence type="ECO:0000313" key="10">
    <source>
        <dbReference type="WBParaSite" id="GPUH_0001139001-mRNA-1"/>
    </source>
</evidence>
<dbReference type="InterPro" id="IPR044609">
    <property type="entry name" value="FKBP2/11"/>
</dbReference>
<proteinExistence type="predicted"/>
<dbReference type="FunFam" id="3.10.50.40:FF:000006">
    <property type="entry name" value="Peptidyl-prolyl cis-trans isomerase"/>
    <property type="match status" value="1"/>
</dbReference>
<comment type="catalytic activity">
    <reaction evidence="1 5">
        <text>[protein]-peptidylproline (omega=180) = [protein]-peptidylproline (omega=0)</text>
        <dbReference type="Rhea" id="RHEA:16237"/>
        <dbReference type="Rhea" id="RHEA-COMP:10747"/>
        <dbReference type="Rhea" id="RHEA-COMP:10748"/>
        <dbReference type="ChEBI" id="CHEBI:83833"/>
        <dbReference type="ChEBI" id="CHEBI:83834"/>
        <dbReference type="EC" id="5.2.1.8"/>
    </reaction>
</comment>
<dbReference type="PANTHER" id="PTHR45779:SF7">
    <property type="entry name" value="PEPTIDYLPROLYL ISOMERASE"/>
    <property type="match status" value="1"/>
</dbReference>
<keyword evidence="4 5" id="KW-0413">Isomerase</keyword>
<evidence type="ECO:0000313" key="9">
    <source>
        <dbReference type="Proteomes" id="UP000271098"/>
    </source>
</evidence>
<dbReference type="InterPro" id="IPR001179">
    <property type="entry name" value="PPIase_FKBP_dom"/>
</dbReference>
<feature type="signal peptide" evidence="6">
    <location>
        <begin position="1"/>
        <end position="22"/>
    </location>
</feature>
<dbReference type="SUPFAM" id="SSF54534">
    <property type="entry name" value="FKBP-like"/>
    <property type="match status" value="1"/>
</dbReference>
<evidence type="ECO:0000256" key="2">
    <source>
        <dbReference type="ARBA" id="ARBA00013194"/>
    </source>
</evidence>
<dbReference type="WBParaSite" id="GPUH_0001139001-mRNA-1">
    <property type="protein sequence ID" value="GPUH_0001139001-mRNA-1"/>
    <property type="gene ID" value="GPUH_0001139001"/>
</dbReference>
<evidence type="ECO:0000259" key="7">
    <source>
        <dbReference type="PROSITE" id="PS50059"/>
    </source>
</evidence>
<evidence type="ECO:0000256" key="4">
    <source>
        <dbReference type="ARBA" id="ARBA00023235"/>
    </source>
</evidence>
<reference evidence="8 9" key="2">
    <citation type="submission" date="2018-11" db="EMBL/GenBank/DDBJ databases">
        <authorList>
            <consortium name="Pathogen Informatics"/>
        </authorList>
    </citation>
    <scope>NUCLEOTIDE SEQUENCE [LARGE SCALE GENOMIC DNA]</scope>
</reference>
<keyword evidence="9" id="KW-1185">Reference proteome</keyword>
<feature type="chain" id="PRO_5043138843" description="peptidylprolyl isomerase" evidence="6">
    <location>
        <begin position="23"/>
        <end position="135"/>
    </location>
</feature>
<keyword evidence="6" id="KW-0732">Signal</keyword>
<evidence type="ECO:0000256" key="5">
    <source>
        <dbReference type="PROSITE-ProRule" id="PRU00277"/>
    </source>
</evidence>
<reference evidence="10" key="1">
    <citation type="submission" date="2016-06" db="UniProtKB">
        <authorList>
            <consortium name="WormBaseParasite"/>
        </authorList>
    </citation>
    <scope>IDENTIFICATION</scope>
</reference>
<dbReference type="GO" id="GO:0005783">
    <property type="term" value="C:endoplasmic reticulum"/>
    <property type="evidence" value="ECO:0007669"/>
    <property type="project" value="TreeGrafter"/>
</dbReference>
<dbReference type="GO" id="GO:0003755">
    <property type="term" value="F:peptidyl-prolyl cis-trans isomerase activity"/>
    <property type="evidence" value="ECO:0007669"/>
    <property type="project" value="UniProtKB-KW"/>
</dbReference>
<dbReference type="InterPro" id="IPR046357">
    <property type="entry name" value="PPIase_dom_sf"/>
</dbReference>
<dbReference type="EC" id="5.2.1.8" evidence="2 5"/>
<name>A0A183DRN6_9BILA</name>
<dbReference type="OrthoDB" id="77911at2759"/>
<evidence type="ECO:0000256" key="6">
    <source>
        <dbReference type="SAM" id="SignalP"/>
    </source>
</evidence>
<organism evidence="10">
    <name type="scientific">Gongylonema pulchrum</name>
    <dbReference type="NCBI Taxonomy" id="637853"/>
    <lineage>
        <taxon>Eukaryota</taxon>
        <taxon>Metazoa</taxon>
        <taxon>Ecdysozoa</taxon>
        <taxon>Nematoda</taxon>
        <taxon>Chromadorea</taxon>
        <taxon>Rhabditida</taxon>
        <taxon>Spirurina</taxon>
        <taxon>Spiruromorpha</taxon>
        <taxon>Spiruroidea</taxon>
        <taxon>Gongylonematidae</taxon>
        <taxon>Gongylonema</taxon>
    </lineage>
</organism>
<evidence type="ECO:0000256" key="3">
    <source>
        <dbReference type="ARBA" id="ARBA00023110"/>
    </source>
</evidence>
<dbReference type="Gene3D" id="3.10.50.40">
    <property type="match status" value="1"/>
</dbReference>
<sequence length="135" mass="15096">MWTSVLKCVLATALLMVVVVDGDDKKTARLQIGVKKRVDNCQLRSRKGDSLSVHYVGTLEDGTEFDSSRSRNKEFTFTLGMGQVIKGWEQGLLNMCEGEQRRLTIPSDLAYGKSGSPPKIPRKCVKHSFHIQNLL</sequence>
<keyword evidence="3 5" id="KW-0697">Rotamase</keyword>
<evidence type="ECO:0000256" key="1">
    <source>
        <dbReference type="ARBA" id="ARBA00000971"/>
    </source>
</evidence>
<dbReference type="Proteomes" id="UP000271098">
    <property type="component" value="Unassembled WGS sequence"/>
</dbReference>
<dbReference type="EMBL" id="UYRT01078517">
    <property type="protein sequence ID" value="VDN18695.1"/>
    <property type="molecule type" value="Genomic_DNA"/>
</dbReference>
<accession>A0A183DRN6</accession>
<dbReference type="PROSITE" id="PS50059">
    <property type="entry name" value="FKBP_PPIASE"/>
    <property type="match status" value="1"/>
</dbReference>
<dbReference type="AlphaFoldDB" id="A0A183DRN6"/>
<evidence type="ECO:0000313" key="8">
    <source>
        <dbReference type="EMBL" id="VDN18695.1"/>
    </source>
</evidence>
<feature type="domain" description="PPIase FKBP-type" evidence="7">
    <location>
        <begin position="48"/>
        <end position="121"/>
    </location>
</feature>
<protein>
    <recommendedName>
        <fullName evidence="2 5">peptidylprolyl isomerase</fullName>
        <ecNumber evidence="2 5">5.2.1.8</ecNumber>
    </recommendedName>
</protein>
<dbReference type="PANTHER" id="PTHR45779">
    <property type="entry name" value="PEPTIDYLPROLYL ISOMERASE"/>
    <property type="match status" value="1"/>
</dbReference>